<dbReference type="InterPro" id="IPR004394">
    <property type="entry name" value="Iojap/RsfS/C7orf30"/>
</dbReference>
<dbReference type="Pfam" id="PF02410">
    <property type="entry name" value="RsfS"/>
    <property type="match status" value="1"/>
</dbReference>
<dbReference type="AlphaFoldDB" id="A0AAV0AXX2"/>
<dbReference type="GO" id="GO:0005739">
    <property type="term" value="C:mitochondrion"/>
    <property type="evidence" value="ECO:0007669"/>
    <property type="project" value="TreeGrafter"/>
</dbReference>
<dbReference type="Gene3D" id="3.30.460.10">
    <property type="entry name" value="Beta Polymerase, domain 2"/>
    <property type="match status" value="1"/>
</dbReference>
<proteinExistence type="inferred from homology"/>
<keyword evidence="4" id="KW-1185">Reference proteome</keyword>
<name>A0AAV0AXX2_PHAPC</name>
<comment type="caution">
    <text evidence="3">The sequence shown here is derived from an EMBL/GenBank/DDBJ whole genome shotgun (WGS) entry which is preliminary data.</text>
</comment>
<sequence length="215" mass="24139">MRTSIVNLRLRSSVRTSTLMIRSHSSVKGHRMIDPQTSTQQPLSVRQSSSDLQVPWFVQDHHLVPSPTQPSSTIGGSLADTPLPPSTLPSNVSDNLSLLHHHLVQSPFFDQSSITFIDAKLSKGHEAWTDWVILVNLRYDRENSIRAATESIRYLISSLGLTNEPIRVEGINHSTSSPTTAWSFIDCGKFVVNIMTERSREVYNLEAVWSKKYSI</sequence>
<dbReference type="GO" id="GO:0090071">
    <property type="term" value="P:negative regulation of ribosome biogenesis"/>
    <property type="evidence" value="ECO:0007669"/>
    <property type="project" value="TreeGrafter"/>
</dbReference>
<organism evidence="3 4">
    <name type="scientific">Phakopsora pachyrhizi</name>
    <name type="common">Asian soybean rust disease fungus</name>
    <dbReference type="NCBI Taxonomy" id="170000"/>
    <lineage>
        <taxon>Eukaryota</taxon>
        <taxon>Fungi</taxon>
        <taxon>Dikarya</taxon>
        <taxon>Basidiomycota</taxon>
        <taxon>Pucciniomycotina</taxon>
        <taxon>Pucciniomycetes</taxon>
        <taxon>Pucciniales</taxon>
        <taxon>Phakopsoraceae</taxon>
        <taxon>Phakopsora</taxon>
    </lineage>
</organism>
<dbReference type="InterPro" id="IPR043519">
    <property type="entry name" value="NT_sf"/>
</dbReference>
<reference evidence="3" key="1">
    <citation type="submission" date="2022-06" db="EMBL/GenBank/DDBJ databases">
        <authorList>
            <consortium name="SYNGENTA / RWTH Aachen University"/>
        </authorList>
    </citation>
    <scope>NUCLEOTIDE SEQUENCE</scope>
</reference>
<feature type="region of interest" description="Disordered" evidence="2">
    <location>
        <begin position="26"/>
        <end position="45"/>
    </location>
</feature>
<gene>
    <name evidence="3" type="ORF">PPACK8108_LOCUS10206</name>
</gene>
<dbReference type="EMBL" id="CALTRL010002277">
    <property type="protein sequence ID" value="CAH7675225.1"/>
    <property type="molecule type" value="Genomic_DNA"/>
</dbReference>
<protein>
    <submittedName>
        <fullName evidence="3">Expressed protein</fullName>
    </submittedName>
</protein>
<evidence type="ECO:0000256" key="2">
    <source>
        <dbReference type="SAM" id="MobiDB-lite"/>
    </source>
</evidence>
<feature type="compositionally biased region" description="Polar residues" evidence="2">
    <location>
        <begin position="35"/>
        <end position="45"/>
    </location>
</feature>
<evidence type="ECO:0000256" key="1">
    <source>
        <dbReference type="ARBA" id="ARBA00010574"/>
    </source>
</evidence>
<comment type="similarity">
    <text evidence="1">Belongs to the Iojap/RsfS family.</text>
</comment>
<dbReference type="PANTHER" id="PTHR21043:SF0">
    <property type="entry name" value="MITOCHONDRIAL ASSEMBLY OF RIBOSOMAL LARGE SUBUNIT PROTEIN 1"/>
    <property type="match status" value="1"/>
</dbReference>
<dbReference type="Proteomes" id="UP001153365">
    <property type="component" value="Unassembled WGS sequence"/>
</dbReference>
<dbReference type="SUPFAM" id="SSF81301">
    <property type="entry name" value="Nucleotidyltransferase"/>
    <property type="match status" value="1"/>
</dbReference>
<dbReference type="GO" id="GO:0043023">
    <property type="term" value="F:ribosomal large subunit binding"/>
    <property type="evidence" value="ECO:0007669"/>
    <property type="project" value="TreeGrafter"/>
</dbReference>
<dbReference type="GO" id="GO:0017148">
    <property type="term" value="P:negative regulation of translation"/>
    <property type="evidence" value="ECO:0007669"/>
    <property type="project" value="TreeGrafter"/>
</dbReference>
<accession>A0AAV0AXX2</accession>
<dbReference type="PANTHER" id="PTHR21043">
    <property type="entry name" value="IOJAP SUPERFAMILY ORTHOLOG"/>
    <property type="match status" value="1"/>
</dbReference>
<evidence type="ECO:0000313" key="4">
    <source>
        <dbReference type="Proteomes" id="UP001153365"/>
    </source>
</evidence>
<evidence type="ECO:0000313" key="3">
    <source>
        <dbReference type="EMBL" id="CAH7675225.1"/>
    </source>
</evidence>